<protein>
    <submittedName>
        <fullName evidence="1">Uncharacterized protein</fullName>
    </submittedName>
</protein>
<dbReference type="AlphaFoldDB" id="A0A7J8RNJ7"/>
<dbReference type="Proteomes" id="UP000593561">
    <property type="component" value="Unassembled WGS sequence"/>
</dbReference>
<evidence type="ECO:0000313" key="1">
    <source>
        <dbReference type="EMBL" id="MBA0615183.1"/>
    </source>
</evidence>
<evidence type="ECO:0000313" key="2">
    <source>
        <dbReference type="Proteomes" id="UP000593561"/>
    </source>
</evidence>
<name>A0A7J8RNJ7_GOSDV</name>
<sequence>MPICCLLTTSHDIKCLIVTKIKLSIILG</sequence>
<gene>
    <name evidence="1" type="ORF">Godav_015352</name>
</gene>
<organism evidence="1 2">
    <name type="scientific">Gossypium davidsonii</name>
    <name type="common">Davidson's cotton</name>
    <name type="synonym">Gossypium klotzschianum subsp. davidsonii</name>
    <dbReference type="NCBI Taxonomy" id="34287"/>
    <lineage>
        <taxon>Eukaryota</taxon>
        <taxon>Viridiplantae</taxon>
        <taxon>Streptophyta</taxon>
        <taxon>Embryophyta</taxon>
        <taxon>Tracheophyta</taxon>
        <taxon>Spermatophyta</taxon>
        <taxon>Magnoliopsida</taxon>
        <taxon>eudicotyledons</taxon>
        <taxon>Gunneridae</taxon>
        <taxon>Pentapetalae</taxon>
        <taxon>rosids</taxon>
        <taxon>malvids</taxon>
        <taxon>Malvales</taxon>
        <taxon>Malvaceae</taxon>
        <taxon>Malvoideae</taxon>
        <taxon>Gossypium</taxon>
    </lineage>
</organism>
<keyword evidence="2" id="KW-1185">Reference proteome</keyword>
<comment type="caution">
    <text evidence="1">The sequence shown here is derived from an EMBL/GenBank/DDBJ whole genome shotgun (WGS) entry which is preliminary data.</text>
</comment>
<proteinExistence type="predicted"/>
<accession>A0A7J8RNJ7</accession>
<reference evidence="1 2" key="1">
    <citation type="journal article" date="2019" name="Genome Biol. Evol.">
        <title>Insights into the evolution of the New World diploid cottons (Gossypium, subgenus Houzingenia) based on genome sequencing.</title>
        <authorList>
            <person name="Grover C.E."/>
            <person name="Arick M.A. 2nd"/>
            <person name="Thrash A."/>
            <person name="Conover J.L."/>
            <person name="Sanders W.S."/>
            <person name="Peterson D.G."/>
            <person name="Frelichowski J.E."/>
            <person name="Scheffler J.A."/>
            <person name="Scheffler B.E."/>
            <person name="Wendel J.F."/>
        </authorList>
    </citation>
    <scope>NUCLEOTIDE SEQUENCE [LARGE SCALE GENOMIC DNA]</scope>
    <source>
        <strain evidence="1">27</strain>
        <tissue evidence="1">Leaf</tissue>
    </source>
</reference>
<dbReference type="EMBL" id="JABFAC010000006">
    <property type="protein sequence ID" value="MBA0615183.1"/>
    <property type="molecule type" value="Genomic_DNA"/>
</dbReference>